<evidence type="ECO:0000256" key="1">
    <source>
        <dbReference type="SAM" id="Coils"/>
    </source>
</evidence>
<feature type="coiled-coil region" evidence="1">
    <location>
        <begin position="1"/>
        <end position="131"/>
    </location>
</feature>
<proteinExistence type="predicted"/>
<dbReference type="Proteomes" id="UP000688137">
    <property type="component" value="Unassembled WGS sequence"/>
</dbReference>
<protein>
    <submittedName>
        <fullName evidence="2">Uncharacterized protein</fullName>
    </submittedName>
</protein>
<dbReference type="OMA" id="QSQIRNC"/>
<accession>A0A8S1PR08</accession>
<name>A0A8S1PR08_PARPR</name>
<organism evidence="2 3">
    <name type="scientific">Paramecium primaurelia</name>
    <dbReference type="NCBI Taxonomy" id="5886"/>
    <lineage>
        <taxon>Eukaryota</taxon>
        <taxon>Sar</taxon>
        <taxon>Alveolata</taxon>
        <taxon>Ciliophora</taxon>
        <taxon>Intramacronucleata</taxon>
        <taxon>Oligohymenophorea</taxon>
        <taxon>Peniculida</taxon>
        <taxon>Parameciidae</taxon>
        <taxon>Paramecium</taxon>
    </lineage>
</organism>
<dbReference type="EMBL" id="CAJJDM010000130">
    <property type="protein sequence ID" value="CAD8105441.1"/>
    <property type="molecule type" value="Genomic_DNA"/>
</dbReference>
<keyword evidence="1" id="KW-0175">Coiled coil</keyword>
<comment type="caution">
    <text evidence="2">The sequence shown here is derived from an EMBL/GenBank/DDBJ whole genome shotgun (WGS) entry which is preliminary data.</text>
</comment>
<gene>
    <name evidence="2" type="ORF">PPRIM_AZ9-3.1.T1270073</name>
</gene>
<dbReference type="AlphaFoldDB" id="A0A8S1PR08"/>
<evidence type="ECO:0000313" key="3">
    <source>
        <dbReference type="Proteomes" id="UP000688137"/>
    </source>
</evidence>
<sequence length="187" mass="22382">MDDQIQTIRQLQLTIQLASNENKELREKWLLLRSQYDPELDTKINNLEKTILFQQQQIAQLQQQKLNSSNIKDLDNEDEQYQIQQLNLKINELNQQLIKYQENVFQIQSQIRNCSEELSDLQQTLHQHKTDNTIFKKKAQQMEQLLSKVRGQEPQSICYINEIDRLTIKLQQLQKNSQIKSRLTYQI</sequence>
<keyword evidence="3" id="KW-1185">Reference proteome</keyword>
<evidence type="ECO:0000313" key="2">
    <source>
        <dbReference type="EMBL" id="CAD8105441.1"/>
    </source>
</evidence>
<reference evidence="2" key="1">
    <citation type="submission" date="2021-01" db="EMBL/GenBank/DDBJ databases">
        <authorList>
            <consortium name="Genoscope - CEA"/>
            <person name="William W."/>
        </authorList>
    </citation>
    <scope>NUCLEOTIDE SEQUENCE</scope>
</reference>